<dbReference type="Gene3D" id="1.10.510.10">
    <property type="entry name" value="Transferase(Phosphotransferase) domain 1"/>
    <property type="match status" value="1"/>
</dbReference>
<organism evidence="2 3">
    <name type="scientific">Hydnum rufescens UP504</name>
    <dbReference type="NCBI Taxonomy" id="1448309"/>
    <lineage>
        <taxon>Eukaryota</taxon>
        <taxon>Fungi</taxon>
        <taxon>Dikarya</taxon>
        <taxon>Basidiomycota</taxon>
        <taxon>Agaricomycotina</taxon>
        <taxon>Agaricomycetes</taxon>
        <taxon>Cantharellales</taxon>
        <taxon>Hydnaceae</taxon>
        <taxon>Hydnum</taxon>
    </lineage>
</organism>
<dbReference type="GO" id="GO:0004672">
    <property type="term" value="F:protein kinase activity"/>
    <property type="evidence" value="ECO:0007669"/>
    <property type="project" value="InterPro"/>
</dbReference>
<dbReference type="PROSITE" id="PS00109">
    <property type="entry name" value="PROTEIN_KINASE_TYR"/>
    <property type="match status" value="1"/>
</dbReference>
<name>A0A9P6B4A3_9AGAM</name>
<dbReference type="InterPro" id="IPR040976">
    <property type="entry name" value="Pkinase_fungal"/>
</dbReference>
<dbReference type="EMBL" id="MU128932">
    <property type="protein sequence ID" value="KAF9517406.1"/>
    <property type="molecule type" value="Genomic_DNA"/>
</dbReference>
<dbReference type="OrthoDB" id="3266921at2759"/>
<feature type="domain" description="Fungal-type protein kinase" evidence="1">
    <location>
        <begin position="62"/>
        <end position="175"/>
    </location>
</feature>
<dbReference type="PANTHER" id="PTHR38248">
    <property type="entry name" value="FUNK1 6"/>
    <property type="match status" value="1"/>
</dbReference>
<dbReference type="SUPFAM" id="SSF56112">
    <property type="entry name" value="Protein kinase-like (PK-like)"/>
    <property type="match status" value="1"/>
</dbReference>
<accession>A0A9P6B4A3</accession>
<dbReference type="PANTHER" id="PTHR38248:SF2">
    <property type="entry name" value="FUNK1 11"/>
    <property type="match status" value="1"/>
</dbReference>
<evidence type="ECO:0000313" key="3">
    <source>
        <dbReference type="Proteomes" id="UP000886523"/>
    </source>
</evidence>
<evidence type="ECO:0000259" key="1">
    <source>
        <dbReference type="Pfam" id="PF17667"/>
    </source>
</evidence>
<proteinExistence type="predicted"/>
<dbReference type="InterPro" id="IPR008266">
    <property type="entry name" value="Tyr_kinase_AS"/>
</dbReference>
<evidence type="ECO:0000313" key="2">
    <source>
        <dbReference type="EMBL" id="KAF9517406.1"/>
    </source>
</evidence>
<comment type="caution">
    <text evidence="2">The sequence shown here is derived from an EMBL/GenBank/DDBJ whole genome shotgun (WGS) entry which is preliminary data.</text>
</comment>
<dbReference type="AlphaFoldDB" id="A0A9P6B4A3"/>
<dbReference type="Proteomes" id="UP000886523">
    <property type="component" value="Unassembled WGS sequence"/>
</dbReference>
<reference evidence="2" key="1">
    <citation type="journal article" date="2020" name="Nat. Commun.">
        <title>Large-scale genome sequencing of mycorrhizal fungi provides insights into the early evolution of symbiotic traits.</title>
        <authorList>
            <person name="Miyauchi S."/>
            <person name="Kiss E."/>
            <person name="Kuo A."/>
            <person name="Drula E."/>
            <person name="Kohler A."/>
            <person name="Sanchez-Garcia M."/>
            <person name="Morin E."/>
            <person name="Andreopoulos B."/>
            <person name="Barry K.W."/>
            <person name="Bonito G."/>
            <person name="Buee M."/>
            <person name="Carver A."/>
            <person name="Chen C."/>
            <person name="Cichocki N."/>
            <person name="Clum A."/>
            <person name="Culley D."/>
            <person name="Crous P.W."/>
            <person name="Fauchery L."/>
            <person name="Girlanda M."/>
            <person name="Hayes R.D."/>
            <person name="Keri Z."/>
            <person name="LaButti K."/>
            <person name="Lipzen A."/>
            <person name="Lombard V."/>
            <person name="Magnuson J."/>
            <person name="Maillard F."/>
            <person name="Murat C."/>
            <person name="Nolan M."/>
            <person name="Ohm R.A."/>
            <person name="Pangilinan J."/>
            <person name="Pereira M.F."/>
            <person name="Perotto S."/>
            <person name="Peter M."/>
            <person name="Pfister S."/>
            <person name="Riley R."/>
            <person name="Sitrit Y."/>
            <person name="Stielow J.B."/>
            <person name="Szollosi G."/>
            <person name="Zifcakova L."/>
            <person name="Stursova M."/>
            <person name="Spatafora J.W."/>
            <person name="Tedersoo L."/>
            <person name="Vaario L.M."/>
            <person name="Yamada A."/>
            <person name="Yan M."/>
            <person name="Wang P."/>
            <person name="Xu J."/>
            <person name="Bruns T."/>
            <person name="Baldrian P."/>
            <person name="Vilgalys R."/>
            <person name="Dunand C."/>
            <person name="Henrissat B."/>
            <person name="Grigoriev I.V."/>
            <person name="Hibbett D."/>
            <person name="Nagy L.G."/>
            <person name="Martin F.M."/>
        </authorList>
    </citation>
    <scope>NUCLEOTIDE SEQUENCE</scope>
    <source>
        <strain evidence="2">UP504</strain>
    </source>
</reference>
<keyword evidence="3" id="KW-1185">Reference proteome</keyword>
<sequence length="206" mass="22715">MTASDNTGARIQNGKLFTVNSILEARAAPGGVGTATDIAPSRSGIKRPAFSVGNVPNIERSSAEGTLRTGQLLKEHRVHYRIVFEEIGTPVHKLRTFCDIFLTLRDAVVALKAMFSVQLIHRDVSCTNILLVRAPGERARGLLVDLEYAKDITIKTVPHEFRTGTRDFMAVEVRESAYLFKKGLSDARSLFDVGGSHLFNIIVYMI</sequence>
<dbReference type="InterPro" id="IPR011009">
    <property type="entry name" value="Kinase-like_dom_sf"/>
</dbReference>
<gene>
    <name evidence="2" type="ORF">BS47DRAFT_531815</name>
</gene>
<dbReference type="Pfam" id="PF17667">
    <property type="entry name" value="Pkinase_fungal"/>
    <property type="match status" value="1"/>
</dbReference>
<protein>
    <recommendedName>
        <fullName evidence="1">Fungal-type protein kinase domain-containing protein</fullName>
    </recommendedName>
</protein>